<gene>
    <name evidence="2" type="ORF">GCM10010307_14670</name>
</gene>
<proteinExistence type="predicted"/>
<keyword evidence="3" id="KW-1185">Reference proteome</keyword>
<protein>
    <submittedName>
        <fullName evidence="2">Uncharacterized protein</fullName>
    </submittedName>
</protein>
<organism evidence="2 3">
    <name type="scientific">Streptomyces vastus</name>
    <dbReference type="NCBI Taxonomy" id="285451"/>
    <lineage>
        <taxon>Bacteria</taxon>
        <taxon>Bacillati</taxon>
        <taxon>Actinomycetota</taxon>
        <taxon>Actinomycetes</taxon>
        <taxon>Kitasatosporales</taxon>
        <taxon>Streptomycetaceae</taxon>
        <taxon>Streptomyces</taxon>
    </lineage>
</organism>
<accession>A0ABN3QHK0</accession>
<comment type="caution">
    <text evidence="2">The sequence shown here is derived from an EMBL/GenBank/DDBJ whole genome shotgun (WGS) entry which is preliminary data.</text>
</comment>
<feature type="compositionally biased region" description="Polar residues" evidence="1">
    <location>
        <begin position="1"/>
        <end position="11"/>
    </location>
</feature>
<name>A0ABN3QHK0_9ACTN</name>
<sequence length="130" mass="13782">MNGGASTTEGTYIQMRAQPATSEVRRPAAQLVAYGGSQAGSMREGAHPGRIAAYPAQDDSRPSRIPDAVWSHAGSSSPFRDTTGRATRRPAGVAESSRASRGWWDRNADDYQVEHGTFPAPRAGALRALG</sequence>
<reference evidence="2 3" key="1">
    <citation type="journal article" date="2019" name="Int. J. Syst. Evol. Microbiol.">
        <title>The Global Catalogue of Microorganisms (GCM) 10K type strain sequencing project: providing services to taxonomists for standard genome sequencing and annotation.</title>
        <authorList>
            <consortium name="The Broad Institute Genomics Platform"/>
            <consortium name="The Broad Institute Genome Sequencing Center for Infectious Disease"/>
            <person name="Wu L."/>
            <person name="Ma J."/>
        </authorList>
    </citation>
    <scope>NUCLEOTIDE SEQUENCE [LARGE SCALE GENOMIC DNA]</scope>
    <source>
        <strain evidence="2 3">JCM 4524</strain>
    </source>
</reference>
<dbReference type="Proteomes" id="UP001500151">
    <property type="component" value="Unassembled WGS sequence"/>
</dbReference>
<evidence type="ECO:0000313" key="2">
    <source>
        <dbReference type="EMBL" id="GAA2626612.1"/>
    </source>
</evidence>
<feature type="region of interest" description="Disordered" evidence="1">
    <location>
        <begin position="55"/>
        <end position="100"/>
    </location>
</feature>
<evidence type="ECO:0000256" key="1">
    <source>
        <dbReference type="SAM" id="MobiDB-lite"/>
    </source>
</evidence>
<feature type="region of interest" description="Disordered" evidence="1">
    <location>
        <begin position="1"/>
        <end position="24"/>
    </location>
</feature>
<evidence type="ECO:0000313" key="3">
    <source>
        <dbReference type="Proteomes" id="UP001500151"/>
    </source>
</evidence>
<dbReference type="EMBL" id="BAAASJ010000018">
    <property type="protein sequence ID" value="GAA2626612.1"/>
    <property type="molecule type" value="Genomic_DNA"/>
</dbReference>